<evidence type="ECO:0000313" key="3">
    <source>
        <dbReference type="Proteomes" id="UP000595703"/>
    </source>
</evidence>
<dbReference type="EMBL" id="AP018365">
    <property type="protein sequence ID" value="BBA99030.1"/>
    <property type="molecule type" value="Genomic_DNA"/>
</dbReference>
<protein>
    <submittedName>
        <fullName evidence="2">Uncharacterized protein</fullName>
    </submittedName>
</protein>
<keyword evidence="3" id="KW-1185">Reference proteome</keyword>
<reference evidence="2 3" key="1">
    <citation type="journal article" date="2010" name="J. Bacteriol.">
        <title>Biochemical characterization of a novel indole prenyltransferase from Streptomyces sp. SN-593.</title>
        <authorList>
            <person name="Takahashi S."/>
            <person name="Takagi H."/>
            <person name="Toyoda A."/>
            <person name="Uramoto M."/>
            <person name="Nogawa T."/>
            <person name="Ueki M."/>
            <person name="Sakaki Y."/>
            <person name="Osada H."/>
        </authorList>
    </citation>
    <scope>NUCLEOTIDE SEQUENCE [LARGE SCALE GENOMIC DNA]</scope>
    <source>
        <strain evidence="2 3">SN-593</strain>
    </source>
</reference>
<sequence>MVHQPPAWCWPTAATLLAAGATAAAALLTGRWNRVHQLTDRRTDRADRRAHEARLLMEVELRERRVANRAAWTAHYRRIDDLLVSTARVAYEAQRLRLHEDDTETAELVRLSKAAEQYAEFAPGRLPTALNEVARSMSEVLRHLLPAEAALRSIGAAGAHTSGYQPLFTKAGEQTRAADRLSAALATARSALYHEWGSDS</sequence>
<reference evidence="2 3" key="2">
    <citation type="journal article" date="2011" name="J. Antibiot.">
        <title>Furaquinocins I and J: novel polyketide isoprenoid hybrid compounds from Streptomyces reveromyceticus SN-593.</title>
        <authorList>
            <person name="Panthee S."/>
            <person name="Takahashi S."/>
            <person name="Takagi H."/>
            <person name="Nogawa T."/>
            <person name="Oowada E."/>
            <person name="Uramoto M."/>
            <person name="Osada H."/>
        </authorList>
    </citation>
    <scope>NUCLEOTIDE SEQUENCE [LARGE SCALE GENOMIC DNA]</scope>
    <source>
        <strain evidence="2 3">SN-593</strain>
    </source>
</reference>
<name>A0A7U3URH7_9ACTN</name>
<feature type="chain" id="PRO_5038578128" evidence="1">
    <location>
        <begin position="26"/>
        <end position="200"/>
    </location>
</feature>
<dbReference type="AlphaFoldDB" id="A0A7U3URH7"/>
<keyword evidence="1" id="KW-0732">Signal</keyword>
<accession>A0A7U3URH7</accession>
<dbReference type="KEGG" id="arev:RVR_5483"/>
<gene>
    <name evidence="2" type="ORF">RVR_5483</name>
</gene>
<evidence type="ECO:0000313" key="2">
    <source>
        <dbReference type="EMBL" id="BBA99030.1"/>
    </source>
</evidence>
<proteinExistence type="predicted"/>
<reference evidence="2 3" key="3">
    <citation type="journal article" date="2011" name="Nat. Chem. Biol.">
        <title>Reveromycin A biosynthesis uses RevG and RevJ for stereospecific spiroacetal formation.</title>
        <authorList>
            <person name="Takahashi S."/>
            <person name="Toyoda A."/>
            <person name="Sekiyama Y."/>
            <person name="Takagi H."/>
            <person name="Nogawa T."/>
            <person name="Uramoto M."/>
            <person name="Suzuki R."/>
            <person name="Koshino H."/>
            <person name="Kumano T."/>
            <person name="Panthee S."/>
            <person name="Dairi T."/>
            <person name="Ishikawa J."/>
            <person name="Ikeda H."/>
            <person name="Sakaki Y."/>
            <person name="Osada H."/>
        </authorList>
    </citation>
    <scope>NUCLEOTIDE SEQUENCE [LARGE SCALE GENOMIC DNA]</scope>
    <source>
        <strain evidence="2 3">SN-593</strain>
    </source>
</reference>
<evidence type="ECO:0000256" key="1">
    <source>
        <dbReference type="SAM" id="SignalP"/>
    </source>
</evidence>
<organism evidence="2 3">
    <name type="scientific">Actinacidiphila reveromycinica</name>
    <dbReference type="NCBI Taxonomy" id="659352"/>
    <lineage>
        <taxon>Bacteria</taxon>
        <taxon>Bacillati</taxon>
        <taxon>Actinomycetota</taxon>
        <taxon>Actinomycetes</taxon>
        <taxon>Kitasatosporales</taxon>
        <taxon>Streptomycetaceae</taxon>
        <taxon>Actinacidiphila</taxon>
    </lineage>
</organism>
<dbReference type="Proteomes" id="UP000595703">
    <property type="component" value="Chromosome"/>
</dbReference>
<reference evidence="2 3" key="4">
    <citation type="journal article" date="2020" name="Sci. Rep.">
        <title>beta-carboline chemical signals induce reveromycin production through a LuxR family regulator in Streptomyces sp. SN-593.</title>
        <authorList>
            <person name="Panthee S."/>
            <person name="Kito N."/>
            <person name="Hayashi T."/>
            <person name="Shimizu T."/>
            <person name="Ishikawa J."/>
            <person name="Hamamoto H."/>
            <person name="Osada H."/>
            <person name="Takahashi S."/>
        </authorList>
    </citation>
    <scope>NUCLEOTIDE SEQUENCE [LARGE SCALE GENOMIC DNA]</scope>
    <source>
        <strain evidence="2 3">SN-593</strain>
    </source>
</reference>
<feature type="signal peptide" evidence="1">
    <location>
        <begin position="1"/>
        <end position="25"/>
    </location>
</feature>